<keyword evidence="5 9" id="KW-1133">Transmembrane helix</keyword>
<dbReference type="SFLD" id="SFLDG01168">
    <property type="entry name" value="Ferric_reductase_subgroup_(FRE"/>
    <property type="match status" value="1"/>
</dbReference>
<evidence type="ECO:0000256" key="1">
    <source>
        <dbReference type="ARBA" id="ARBA00004141"/>
    </source>
</evidence>
<keyword evidence="6" id="KW-0560">Oxidoreductase</keyword>
<comment type="similarity">
    <text evidence="2">Belongs to the ferric reductase (FRE) family.</text>
</comment>
<sequence>MNFNSTKSQILPYTKGLTGVNLWLNDVTSEVLYASLVLIALLILILRAAEKGQAHLRFLLTLTLTNDQQRYWKRSPGNFWPKVKRYLLTAPLFRKRHNKEIQISSTTNIGTLPSRLHAIFLAFYFISNVVYCCLLDYNQPKAALFAEARGRTGHLAVINMASLFIFAARNNPLIPILGIPFDTFNLFHRWVGRIVVFEALAHTFFWGANNYNAWGLHGLASHIRADSFLIYGLLATVAMVTILFQSISVIRHAFYESFLHLHQLLVVIILISILLHCTIQKLPQKPFIYILISFWTLERLVRLIRIFSRRGAHVQVEALAGGACRVTFDVRGKWTKSPGCHIYAYVPGVSFWMSHPFSVAWVDDGAPSDPEPGDCNSSFAGTEADFKPVGKSKRSLVSCVIAKRTGMTAALYHQARQSPTGIIKLRAFVEGPYGGLENMRSYGTVVLFAGGVGITHQLSHVRDLVSGFADGTCSTRKVVLIWSVRSAEQLGWISPWLEELSTISKRGCELIVLQYVTRPPPDLDDSSEDLADKAEELFEGVREVDHREAFCTGRPNVVEILNRQFEERVGAMSVGVCGPGALADDVRAAARNLMGRGNVDFWEEAFTW</sequence>
<dbReference type="InterPro" id="IPR017927">
    <property type="entry name" value="FAD-bd_FR_type"/>
</dbReference>
<keyword evidence="8 9" id="KW-0472">Membrane</keyword>
<evidence type="ECO:0000256" key="4">
    <source>
        <dbReference type="ARBA" id="ARBA00022692"/>
    </source>
</evidence>
<dbReference type="PANTHER" id="PTHR32361">
    <property type="entry name" value="FERRIC/CUPRIC REDUCTASE TRANSMEMBRANE COMPONENT"/>
    <property type="match status" value="1"/>
</dbReference>
<dbReference type="InterPro" id="IPR051410">
    <property type="entry name" value="Ferric/Cupric_Reductase"/>
</dbReference>
<evidence type="ECO:0000256" key="9">
    <source>
        <dbReference type="SAM" id="Phobius"/>
    </source>
</evidence>
<feature type="transmembrane region" description="Helical" evidence="9">
    <location>
        <begin position="118"/>
        <end position="137"/>
    </location>
</feature>
<reference evidence="11" key="1">
    <citation type="submission" date="2021-07" db="EMBL/GenBank/DDBJ databases">
        <authorList>
            <person name="Durling M."/>
        </authorList>
    </citation>
    <scope>NUCLEOTIDE SEQUENCE</scope>
</reference>
<dbReference type="PROSITE" id="PS51384">
    <property type="entry name" value="FAD_FR"/>
    <property type="match status" value="1"/>
</dbReference>
<feature type="domain" description="FAD-binding FR-type" evidence="10">
    <location>
        <begin position="293"/>
        <end position="439"/>
    </location>
</feature>
<dbReference type="GO" id="GO:0015677">
    <property type="term" value="P:copper ion import"/>
    <property type="evidence" value="ECO:0007669"/>
    <property type="project" value="TreeGrafter"/>
</dbReference>
<dbReference type="Pfam" id="PF01794">
    <property type="entry name" value="Ferric_reduct"/>
    <property type="match status" value="1"/>
</dbReference>
<feature type="transmembrane region" description="Helical" evidence="9">
    <location>
        <begin position="228"/>
        <end position="250"/>
    </location>
</feature>
<dbReference type="PANTHER" id="PTHR32361:SF12">
    <property type="entry name" value="PUTATIVE (AFU_ORTHOLOGUE AFUA_1G14340)-RELATED"/>
    <property type="match status" value="1"/>
</dbReference>
<organism evidence="11 12">
    <name type="scientific">Hymenoscyphus fraxineus</name>
    <dbReference type="NCBI Taxonomy" id="746836"/>
    <lineage>
        <taxon>Eukaryota</taxon>
        <taxon>Fungi</taxon>
        <taxon>Dikarya</taxon>
        <taxon>Ascomycota</taxon>
        <taxon>Pezizomycotina</taxon>
        <taxon>Leotiomycetes</taxon>
        <taxon>Helotiales</taxon>
        <taxon>Helotiaceae</taxon>
        <taxon>Hymenoscyphus</taxon>
    </lineage>
</organism>
<accession>A0A9N9PNJ0</accession>
<dbReference type="PRINTS" id="PR00466">
    <property type="entry name" value="GP91PHOX"/>
</dbReference>
<gene>
    <name evidence="11" type="ORF">HYFRA_00010029</name>
</gene>
<feature type="transmembrane region" description="Helical" evidence="9">
    <location>
        <begin position="157"/>
        <end position="178"/>
    </location>
</feature>
<dbReference type="GO" id="GO:0005886">
    <property type="term" value="C:plasma membrane"/>
    <property type="evidence" value="ECO:0007669"/>
    <property type="project" value="TreeGrafter"/>
</dbReference>
<evidence type="ECO:0000256" key="3">
    <source>
        <dbReference type="ARBA" id="ARBA00022448"/>
    </source>
</evidence>
<feature type="transmembrane region" description="Helical" evidence="9">
    <location>
        <begin position="31"/>
        <end position="49"/>
    </location>
</feature>
<dbReference type="Gene3D" id="3.40.50.80">
    <property type="entry name" value="Nucleotide-binding domain of ferredoxin-NADP reductase (FNR) module"/>
    <property type="match status" value="1"/>
</dbReference>
<dbReference type="SFLD" id="SFLDS00052">
    <property type="entry name" value="Ferric_Reductase_Domain"/>
    <property type="match status" value="1"/>
</dbReference>
<comment type="caution">
    <text evidence="11">The sequence shown here is derived from an EMBL/GenBank/DDBJ whole genome shotgun (WGS) entry which is preliminary data.</text>
</comment>
<dbReference type="CDD" id="cd06186">
    <property type="entry name" value="NOX_Duox_like_FAD_NADP"/>
    <property type="match status" value="1"/>
</dbReference>
<evidence type="ECO:0000256" key="2">
    <source>
        <dbReference type="ARBA" id="ARBA00006278"/>
    </source>
</evidence>
<evidence type="ECO:0000256" key="7">
    <source>
        <dbReference type="ARBA" id="ARBA00023065"/>
    </source>
</evidence>
<dbReference type="OrthoDB" id="4494341at2759"/>
<evidence type="ECO:0000259" key="10">
    <source>
        <dbReference type="PROSITE" id="PS51384"/>
    </source>
</evidence>
<comment type="subcellular location">
    <subcellularLocation>
        <location evidence="1">Membrane</location>
        <topology evidence="1">Multi-pass membrane protein</topology>
    </subcellularLocation>
</comment>
<feature type="transmembrane region" description="Helical" evidence="9">
    <location>
        <begin position="257"/>
        <end position="275"/>
    </location>
</feature>
<dbReference type="GO" id="GO:0006879">
    <property type="term" value="P:intracellular iron ion homeostasis"/>
    <property type="evidence" value="ECO:0007669"/>
    <property type="project" value="TreeGrafter"/>
</dbReference>
<dbReference type="GO" id="GO:0000293">
    <property type="term" value="F:ferric-chelate reductase activity"/>
    <property type="evidence" value="ECO:0007669"/>
    <property type="project" value="UniProtKB-ARBA"/>
</dbReference>
<dbReference type="Proteomes" id="UP000696280">
    <property type="component" value="Unassembled WGS sequence"/>
</dbReference>
<dbReference type="InterPro" id="IPR000778">
    <property type="entry name" value="Cyt_b245_heavy_chain"/>
</dbReference>
<keyword evidence="4 9" id="KW-0812">Transmembrane</keyword>
<dbReference type="EMBL" id="CAJVRL010000051">
    <property type="protein sequence ID" value="CAG8953571.1"/>
    <property type="molecule type" value="Genomic_DNA"/>
</dbReference>
<dbReference type="Pfam" id="PF08030">
    <property type="entry name" value="NAD_binding_6"/>
    <property type="match status" value="1"/>
</dbReference>
<evidence type="ECO:0000313" key="12">
    <source>
        <dbReference type="Proteomes" id="UP000696280"/>
    </source>
</evidence>
<evidence type="ECO:0000256" key="8">
    <source>
        <dbReference type="ARBA" id="ARBA00023136"/>
    </source>
</evidence>
<dbReference type="InterPro" id="IPR013121">
    <property type="entry name" value="Fe_red_NAD-bd_6"/>
</dbReference>
<name>A0A9N9PNJ0_9HELO</name>
<keyword evidence="7" id="KW-0406">Ion transport</keyword>
<keyword evidence="3" id="KW-0813">Transport</keyword>
<dbReference type="GO" id="GO:0006826">
    <property type="term" value="P:iron ion transport"/>
    <property type="evidence" value="ECO:0007669"/>
    <property type="project" value="TreeGrafter"/>
</dbReference>
<dbReference type="AlphaFoldDB" id="A0A9N9PNJ0"/>
<evidence type="ECO:0000256" key="6">
    <source>
        <dbReference type="ARBA" id="ARBA00023002"/>
    </source>
</evidence>
<evidence type="ECO:0000313" key="11">
    <source>
        <dbReference type="EMBL" id="CAG8953571.1"/>
    </source>
</evidence>
<dbReference type="SUPFAM" id="SSF52343">
    <property type="entry name" value="Ferredoxin reductase-like, C-terminal NADP-linked domain"/>
    <property type="match status" value="1"/>
</dbReference>
<dbReference type="InterPro" id="IPR013130">
    <property type="entry name" value="Fe3_Rdtase_TM_dom"/>
</dbReference>
<dbReference type="InterPro" id="IPR039261">
    <property type="entry name" value="FNR_nucleotide-bd"/>
</dbReference>
<evidence type="ECO:0000256" key="5">
    <source>
        <dbReference type="ARBA" id="ARBA00022989"/>
    </source>
</evidence>
<proteinExistence type="inferred from homology"/>
<protein>
    <recommendedName>
        <fullName evidence="10">FAD-binding FR-type domain-containing protein</fullName>
    </recommendedName>
</protein>
<keyword evidence="12" id="KW-1185">Reference proteome</keyword>